<accession>A0A392MEW6</accession>
<reference evidence="1 2" key="1">
    <citation type="journal article" date="2018" name="Front. Plant Sci.">
        <title>Red Clover (Trifolium pratense) and Zigzag Clover (T. medium) - A Picture of Genomic Similarities and Differences.</title>
        <authorList>
            <person name="Dluhosova J."/>
            <person name="Istvanek J."/>
            <person name="Nedelnik J."/>
            <person name="Repkova J."/>
        </authorList>
    </citation>
    <scope>NUCLEOTIDE SEQUENCE [LARGE SCALE GENOMIC DNA]</scope>
    <source>
        <strain evidence="2">cv. 10/8</strain>
        <tissue evidence="1">Leaf</tissue>
    </source>
</reference>
<dbReference type="EMBL" id="LXQA010008888">
    <property type="protein sequence ID" value="MCH85645.1"/>
    <property type="molecule type" value="Genomic_DNA"/>
</dbReference>
<comment type="caution">
    <text evidence="1">The sequence shown here is derived from an EMBL/GenBank/DDBJ whole genome shotgun (WGS) entry which is preliminary data.</text>
</comment>
<dbReference type="Proteomes" id="UP000265520">
    <property type="component" value="Unassembled WGS sequence"/>
</dbReference>
<protein>
    <submittedName>
        <fullName evidence="1">Uncharacterized protein</fullName>
    </submittedName>
</protein>
<organism evidence="1 2">
    <name type="scientific">Trifolium medium</name>
    <dbReference type="NCBI Taxonomy" id="97028"/>
    <lineage>
        <taxon>Eukaryota</taxon>
        <taxon>Viridiplantae</taxon>
        <taxon>Streptophyta</taxon>
        <taxon>Embryophyta</taxon>
        <taxon>Tracheophyta</taxon>
        <taxon>Spermatophyta</taxon>
        <taxon>Magnoliopsida</taxon>
        <taxon>eudicotyledons</taxon>
        <taxon>Gunneridae</taxon>
        <taxon>Pentapetalae</taxon>
        <taxon>rosids</taxon>
        <taxon>fabids</taxon>
        <taxon>Fabales</taxon>
        <taxon>Fabaceae</taxon>
        <taxon>Papilionoideae</taxon>
        <taxon>50 kb inversion clade</taxon>
        <taxon>NPAAA clade</taxon>
        <taxon>Hologalegina</taxon>
        <taxon>IRL clade</taxon>
        <taxon>Trifolieae</taxon>
        <taxon>Trifolium</taxon>
    </lineage>
</organism>
<proteinExistence type="predicted"/>
<evidence type="ECO:0000313" key="2">
    <source>
        <dbReference type="Proteomes" id="UP000265520"/>
    </source>
</evidence>
<keyword evidence="2" id="KW-1185">Reference proteome</keyword>
<sequence length="167" mass="19336">MLALVERDPTLYFNIKSLFNKLQTPRTSEALFLLVTQAENILEQYAKNFHHLASNTQLRNTQISIQLDRFNQANKYNEEAVQIKTASTTKEKINQEEIRKQEFAAQAVEVPRAKIDELAHAGIHHYNDALIISNEVDLLTNENNVMQRKLAHTKELYRNFTQANLNN</sequence>
<gene>
    <name evidence="1" type="ORF">A2U01_0006494</name>
</gene>
<dbReference type="AlphaFoldDB" id="A0A392MEW6"/>
<name>A0A392MEW6_9FABA</name>
<evidence type="ECO:0000313" key="1">
    <source>
        <dbReference type="EMBL" id="MCH85645.1"/>
    </source>
</evidence>